<reference evidence="1" key="1">
    <citation type="submission" date="2024-07" db="EMBL/GenBank/DDBJ databases">
        <authorList>
            <person name="Yu S.T."/>
        </authorList>
    </citation>
    <scope>NUCLEOTIDE SEQUENCE</scope>
    <source>
        <strain evidence="1">R35</strain>
    </source>
</reference>
<dbReference type="AlphaFoldDB" id="A0AB39S3Y1"/>
<proteinExistence type="predicted"/>
<evidence type="ECO:0000313" key="1">
    <source>
        <dbReference type="EMBL" id="XDQ62327.1"/>
    </source>
</evidence>
<accession>A0AB39S3Y1</accession>
<sequence length="197" mass="22735">MNHPVGTEIEATAQWLEAHSAAGAATVLRRVAGQRDRSSDQLAVALNRLHRYRSAWLSARQRAQSPADQQAERLDDAAQLNHRFSQRPATSAQPEQDALRDHALMRVDLARFQNLVERAGWLPDAEPRRLWRWRNGWWELVHHKRNPKDGYHDTGWYLWGPVEGCFGEWTARQKDAALRDADRLITQHLAARAEDER</sequence>
<protein>
    <submittedName>
        <fullName evidence="1">Uncharacterized protein</fullName>
    </submittedName>
</protein>
<organism evidence="1">
    <name type="scientific">Streptomyces sp. R35</name>
    <dbReference type="NCBI Taxonomy" id="3238630"/>
    <lineage>
        <taxon>Bacteria</taxon>
        <taxon>Bacillati</taxon>
        <taxon>Actinomycetota</taxon>
        <taxon>Actinomycetes</taxon>
        <taxon>Kitasatosporales</taxon>
        <taxon>Streptomycetaceae</taxon>
        <taxon>Streptomyces</taxon>
    </lineage>
</organism>
<dbReference type="RefSeq" id="WP_369258853.1">
    <property type="nucleotide sequence ID" value="NZ_CP163440.1"/>
</dbReference>
<gene>
    <name evidence="1" type="ORF">AB5J50_16720</name>
</gene>
<name>A0AB39S3Y1_9ACTN</name>
<dbReference type="EMBL" id="CP163440">
    <property type="protein sequence ID" value="XDQ62327.1"/>
    <property type="molecule type" value="Genomic_DNA"/>
</dbReference>